<dbReference type="PANTHER" id="PTHR10194:SF4">
    <property type="entry name" value="RAS GTPASE-ACTIVATING PROTEIN 4-RELATED"/>
    <property type="match status" value="1"/>
</dbReference>
<dbReference type="InterPro" id="IPR039360">
    <property type="entry name" value="Ras_GTPase"/>
</dbReference>
<dbReference type="GO" id="GO:0008270">
    <property type="term" value="F:zinc ion binding"/>
    <property type="evidence" value="ECO:0007669"/>
    <property type="project" value="UniProtKB-KW"/>
</dbReference>
<proteinExistence type="predicted"/>
<keyword evidence="3" id="KW-0862">Zinc</keyword>
<evidence type="ECO:0000313" key="6">
    <source>
        <dbReference type="EMBL" id="KAK1158400.1"/>
    </source>
</evidence>
<keyword evidence="7" id="KW-1185">Reference proteome</keyword>
<name>A0AAD8FV34_ACIOX</name>
<dbReference type="Gene3D" id="2.30.29.30">
    <property type="entry name" value="Pleckstrin-homology domain (PH domain)/Phosphotyrosine-binding domain (PTB)"/>
    <property type="match status" value="1"/>
</dbReference>
<evidence type="ECO:0000256" key="4">
    <source>
        <dbReference type="PROSITE-ProRule" id="PRU00432"/>
    </source>
</evidence>
<keyword evidence="2 4" id="KW-0863">Zinc-finger</keyword>
<dbReference type="Pfam" id="PF00779">
    <property type="entry name" value="BTK"/>
    <property type="match status" value="1"/>
</dbReference>
<evidence type="ECO:0000256" key="2">
    <source>
        <dbReference type="ARBA" id="ARBA00022771"/>
    </source>
</evidence>
<dbReference type="PROSITE" id="PS50003">
    <property type="entry name" value="PH_DOMAIN"/>
    <property type="match status" value="1"/>
</dbReference>
<evidence type="ECO:0000313" key="7">
    <source>
        <dbReference type="Proteomes" id="UP001230051"/>
    </source>
</evidence>
<evidence type="ECO:0000259" key="5">
    <source>
        <dbReference type="PROSITE" id="PS50003"/>
    </source>
</evidence>
<dbReference type="PROSITE" id="PS51113">
    <property type="entry name" value="ZF_BTK"/>
    <property type="match status" value="1"/>
</dbReference>
<evidence type="ECO:0000256" key="1">
    <source>
        <dbReference type="ARBA" id="ARBA00022723"/>
    </source>
</evidence>
<dbReference type="GO" id="GO:0035556">
    <property type="term" value="P:intracellular signal transduction"/>
    <property type="evidence" value="ECO:0007669"/>
    <property type="project" value="InterPro"/>
</dbReference>
<dbReference type="InterPro" id="IPR001849">
    <property type="entry name" value="PH_domain"/>
</dbReference>
<dbReference type="Proteomes" id="UP001230051">
    <property type="component" value="Unassembled WGS sequence"/>
</dbReference>
<feature type="domain" description="PH" evidence="5">
    <location>
        <begin position="1"/>
        <end position="37"/>
    </location>
</feature>
<reference evidence="6" key="1">
    <citation type="submission" date="2022-02" db="EMBL/GenBank/DDBJ databases">
        <title>Atlantic sturgeon de novo genome assembly.</title>
        <authorList>
            <person name="Stock M."/>
            <person name="Klopp C."/>
            <person name="Guiguen Y."/>
            <person name="Cabau C."/>
            <person name="Parinello H."/>
            <person name="Santidrian Yebra-Pimentel E."/>
            <person name="Kuhl H."/>
            <person name="Dirks R.P."/>
            <person name="Guessner J."/>
            <person name="Wuertz S."/>
            <person name="Du K."/>
            <person name="Schartl M."/>
        </authorList>
    </citation>
    <scope>NUCLEOTIDE SEQUENCE</scope>
    <source>
        <strain evidence="6">STURGEONOMICS-FGT-2020</strain>
        <tissue evidence="6">Whole blood</tissue>
    </source>
</reference>
<dbReference type="SMART" id="SM00107">
    <property type="entry name" value="BTK"/>
    <property type="match status" value="1"/>
</dbReference>
<dbReference type="InterPro" id="IPR011993">
    <property type="entry name" value="PH-like_dom_sf"/>
</dbReference>
<sequence length="168" mass="19703">MQIIWSEEMEQIEILYLQCKSVNELNQWLSALRKSCIHNTETLNSYHPGVFKGDKWSCCHQKEKTAAGCDKTRHGVTLQEWNDPLDPDLESQLIFRHLLGVREAMRDKYLEVVKLEKDKDSFQSHEQDSELKDAASKLFQLLQDLQDIHEDLELRETENTNCLLELQT</sequence>
<dbReference type="PANTHER" id="PTHR10194">
    <property type="entry name" value="RAS GTPASE-ACTIVATING PROTEINS"/>
    <property type="match status" value="1"/>
</dbReference>
<organism evidence="6 7">
    <name type="scientific">Acipenser oxyrinchus oxyrinchus</name>
    <dbReference type="NCBI Taxonomy" id="40147"/>
    <lineage>
        <taxon>Eukaryota</taxon>
        <taxon>Metazoa</taxon>
        <taxon>Chordata</taxon>
        <taxon>Craniata</taxon>
        <taxon>Vertebrata</taxon>
        <taxon>Euteleostomi</taxon>
        <taxon>Actinopterygii</taxon>
        <taxon>Chondrostei</taxon>
        <taxon>Acipenseriformes</taxon>
        <taxon>Acipenseridae</taxon>
        <taxon>Acipenser</taxon>
    </lineage>
</organism>
<protein>
    <recommendedName>
        <fullName evidence="5">PH domain-containing protein</fullName>
    </recommendedName>
</protein>
<gene>
    <name evidence="6" type="ORF">AOXY_G23305</name>
</gene>
<comment type="caution">
    <text evidence="6">The sequence shown here is derived from an EMBL/GenBank/DDBJ whole genome shotgun (WGS) entry which is preliminary data.</text>
</comment>
<dbReference type="InterPro" id="IPR001562">
    <property type="entry name" value="Znf_Btk_motif"/>
</dbReference>
<dbReference type="SUPFAM" id="SSF50729">
    <property type="entry name" value="PH domain-like"/>
    <property type="match status" value="1"/>
</dbReference>
<accession>A0AAD8FV34</accession>
<dbReference type="EMBL" id="JAGXEW010000024">
    <property type="protein sequence ID" value="KAK1158400.1"/>
    <property type="molecule type" value="Genomic_DNA"/>
</dbReference>
<keyword evidence="1" id="KW-0479">Metal-binding</keyword>
<evidence type="ECO:0000256" key="3">
    <source>
        <dbReference type="ARBA" id="ARBA00022833"/>
    </source>
</evidence>
<dbReference type="AlphaFoldDB" id="A0AAD8FV34"/>